<feature type="domain" description="PiggyBac transposable element-derived protein" evidence="2">
    <location>
        <begin position="116"/>
        <end position="207"/>
    </location>
</feature>
<dbReference type="PANTHER" id="PTHR47055">
    <property type="entry name" value="DDE_TNP_1_7 DOMAIN-CONTAINING PROTEIN"/>
    <property type="match status" value="1"/>
</dbReference>
<gene>
    <name evidence="3" type="ORF">PoB_003204100</name>
</gene>
<protein>
    <submittedName>
        <fullName evidence="3">PiggyBac transposable element-derived protein 3-like</fullName>
    </submittedName>
</protein>
<dbReference type="EMBL" id="BLXT01003748">
    <property type="protein sequence ID" value="GFO05536.1"/>
    <property type="molecule type" value="Genomic_DNA"/>
</dbReference>
<accession>A0AAV4AFX7</accession>
<dbReference type="InterPro" id="IPR052638">
    <property type="entry name" value="PiggyBac_TE-derived"/>
</dbReference>
<evidence type="ECO:0000259" key="2">
    <source>
        <dbReference type="Pfam" id="PF13843"/>
    </source>
</evidence>
<evidence type="ECO:0000313" key="3">
    <source>
        <dbReference type="EMBL" id="GFO05536.1"/>
    </source>
</evidence>
<comment type="caution">
    <text evidence="3">The sequence shown here is derived from an EMBL/GenBank/DDBJ whole genome shotgun (WGS) entry which is preliminary data.</text>
</comment>
<dbReference type="Proteomes" id="UP000735302">
    <property type="component" value="Unassembled WGS sequence"/>
</dbReference>
<evidence type="ECO:0000313" key="4">
    <source>
        <dbReference type="Proteomes" id="UP000735302"/>
    </source>
</evidence>
<feature type="region of interest" description="Disordered" evidence="1">
    <location>
        <begin position="45"/>
        <end position="65"/>
    </location>
</feature>
<organism evidence="3 4">
    <name type="scientific">Plakobranchus ocellatus</name>
    <dbReference type="NCBI Taxonomy" id="259542"/>
    <lineage>
        <taxon>Eukaryota</taxon>
        <taxon>Metazoa</taxon>
        <taxon>Spiralia</taxon>
        <taxon>Lophotrochozoa</taxon>
        <taxon>Mollusca</taxon>
        <taxon>Gastropoda</taxon>
        <taxon>Heterobranchia</taxon>
        <taxon>Euthyneura</taxon>
        <taxon>Panpulmonata</taxon>
        <taxon>Sacoglossa</taxon>
        <taxon>Placobranchoidea</taxon>
        <taxon>Plakobranchidae</taxon>
        <taxon>Plakobranchus</taxon>
    </lineage>
</organism>
<dbReference type="GO" id="GO:0043565">
    <property type="term" value="F:sequence-specific DNA binding"/>
    <property type="evidence" value="ECO:0007669"/>
    <property type="project" value="TreeGrafter"/>
</dbReference>
<name>A0AAV4AFX7_9GAST</name>
<feature type="compositionally biased region" description="Basic and acidic residues" evidence="1">
    <location>
        <begin position="45"/>
        <end position="55"/>
    </location>
</feature>
<proteinExistence type="predicted"/>
<evidence type="ECO:0000256" key="1">
    <source>
        <dbReference type="SAM" id="MobiDB-lite"/>
    </source>
</evidence>
<dbReference type="InterPro" id="IPR029526">
    <property type="entry name" value="PGBD"/>
</dbReference>
<dbReference type="PANTHER" id="PTHR47055:SF3">
    <property type="entry name" value="PHORBOL-ESTER_DAG-TYPE DOMAIN-CONTAINING PROTEIN"/>
    <property type="match status" value="1"/>
</dbReference>
<dbReference type="Pfam" id="PF13843">
    <property type="entry name" value="DDE_Tnp_1_7"/>
    <property type="match status" value="1"/>
</dbReference>
<keyword evidence="4" id="KW-1185">Reference proteome</keyword>
<reference evidence="3 4" key="1">
    <citation type="journal article" date="2021" name="Elife">
        <title>Chloroplast acquisition without the gene transfer in kleptoplastic sea slugs, Plakobranchus ocellatus.</title>
        <authorList>
            <person name="Maeda T."/>
            <person name="Takahashi S."/>
            <person name="Yoshida T."/>
            <person name="Shimamura S."/>
            <person name="Takaki Y."/>
            <person name="Nagai Y."/>
            <person name="Toyoda A."/>
            <person name="Suzuki Y."/>
            <person name="Arimoto A."/>
            <person name="Ishii H."/>
            <person name="Satoh N."/>
            <person name="Nishiyama T."/>
            <person name="Hasebe M."/>
            <person name="Maruyama T."/>
            <person name="Minagawa J."/>
            <person name="Obokata J."/>
            <person name="Shigenobu S."/>
        </authorList>
    </citation>
    <scope>NUCLEOTIDE SEQUENCE [LARGE SCALE GENOMIC DNA]</scope>
</reference>
<sequence length="227" mass="25428">MGTIQRKMFRNPCVCEIDLLGRQFRSQAYCRAKYTNVSNRIIGDCSEKGPGDSDKRRGRNQPAVARPSVWRKEDLPAVPYSCNTAPPEFLQEDVTPTKCIESFFDNVVIEHTAYLDLYQGPGPGYDRKLGLGHAVVIGLVDPLPRGPRYQQYFDNFFTGFGQLKELGDRGIAATGTVRSNLTEKCPIDVKSLKKSRGDFLTTYKIGKKGLLFTHGTATHFNPCIEQE</sequence>
<dbReference type="AlphaFoldDB" id="A0AAV4AFX7"/>